<protein>
    <recommendedName>
        <fullName evidence="3">MORN repeat variant</fullName>
    </recommendedName>
</protein>
<evidence type="ECO:0000313" key="1">
    <source>
        <dbReference type="EMBL" id="SEG52399.1"/>
    </source>
</evidence>
<dbReference type="AlphaFoldDB" id="A0A1H6AUT0"/>
<dbReference type="Proteomes" id="UP000236736">
    <property type="component" value="Unassembled WGS sequence"/>
</dbReference>
<proteinExistence type="predicted"/>
<dbReference type="Gene3D" id="3.90.930.1">
    <property type="match status" value="1"/>
</dbReference>
<gene>
    <name evidence="1" type="ORF">SAMN03080598_04332</name>
</gene>
<organism evidence="1 2">
    <name type="scientific">Algoriphagus boritolerans DSM 17298 = JCM 18970</name>
    <dbReference type="NCBI Taxonomy" id="1120964"/>
    <lineage>
        <taxon>Bacteria</taxon>
        <taxon>Pseudomonadati</taxon>
        <taxon>Bacteroidota</taxon>
        <taxon>Cytophagia</taxon>
        <taxon>Cytophagales</taxon>
        <taxon>Cyclobacteriaceae</taxon>
        <taxon>Algoriphagus</taxon>
    </lineage>
</organism>
<sequence length="146" mass="17022">MTKILRFLLLFLTFGCVETKNSNYDAMEFVVELNEDGVIKGSGFKKNNKREGEWKFFVNDKLSSIIEYKGDLMNGKEIWFDRCSGRVIEEGENKLGKPSGPWYRYLYGELVSISNYEKDTFEIVYYNIKFKDANEIPPPPNIKNCD</sequence>
<dbReference type="RefSeq" id="WP_103926848.1">
    <property type="nucleotide sequence ID" value="NZ_FNVR01000073.1"/>
</dbReference>
<reference evidence="2" key="1">
    <citation type="submission" date="2016-10" db="EMBL/GenBank/DDBJ databases">
        <authorList>
            <person name="Varghese N."/>
            <person name="Submissions S."/>
        </authorList>
    </citation>
    <scope>NUCLEOTIDE SEQUENCE [LARGE SCALE GENOMIC DNA]</scope>
    <source>
        <strain evidence="2">DSM 17298</strain>
    </source>
</reference>
<name>A0A1H6AUT0_9BACT</name>
<dbReference type="SUPFAM" id="SSF82185">
    <property type="entry name" value="Histone H3 K4-specific methyltransferase SET7/9 N-terminal domain"/>
    <property type="match status" value="1"/>
</dbReference>
<dbReference type="EMBL" id="FNVR01000073">
    <property type="protein sequence ID" value="SEG52399.1"/>
    <property type="molecule type" value="Genomic_DNA"/>
</dbReference>
<evidence type="ECO:0008006" key="3">
    <source>
        <dbReference type="Google" id="ProtNLM"/>
    </source>
</evidence>
<dbReference type="OrthoDB" id="819081at2"/>
<accession>A0A1H6AUT0</accession>
<dbReference type="STRING" id="1120964.GCA_001313265_07982"/>
<evidence type="ECO:0000313" key="2">
    <source>
        <dbReference type="Proteomes" id="UP000236736"/>
    </source>
</evidence>
<keyword evidence="2" id="KW-1185">Reference proteome</keyword>